<dbReference type="Gene3D" id="1.10.10.10">
    <property type="entry name" value="Winged helix-like DNA-binding domain superfamily/Winged helix DNA-binding domain"/>
    <property type="match status" value="1"/>
</dbReference>
<dbReference type="SUPFAM" id="SSF46785">
    <property type="entry name" value="Winged helix' DNA-binding domain"/>
    <property type="match status" value="1"/>
</dbReference>
<evidence type="ECO:0000256" key="2">
    <source>
        <dbReference type="ARBA" id="ARBA00023163"/>
    </source>
</evidence>
<dbReference type="EMBL" id="QCXQ01000002">
    <property type="protein sequence ID" value="PWG00303.1"/>
    <property type="molecule type" value="Genomic_DNA"/>
</dbReference>
<keyword evidence="1" id="KW-0805">Transcription regulation</keyword>
<dbReference type="PANTHER" id="PTHR34580">
    <property type="match status" value="1"/>
</dbReference>
<dbReference type="InterPro" id="IPR028349">
    <property type="entry name" value="PafC-like"/>
</dbReference>
<dbReference type="PROSITE" id="PS51000">
    <property type="entry name" value="HTH_DEOR_2"/>
    <property type="match status" value="1"/>
</dbReference>
<dbReference type="GO" id="GO:0003677">
    <property type="term" value="F:DNA binding"/>
    <property type="evidence" value="ECO:0007669"/>
    <property type="project" value="UniProtKB-KW"/>
</dbReference>
<dbReference type="OrthoDB" id="9815009at2"/>
<dbReference type="PROSITE" id="PS52050">
    <property type="entry name" value="WYL"/>
    <property type="match status" value="1"/>
</dbReference>
<dbReference type="Pfam" id="PF25583">
    <property type="entry name" value="WCX"/>
    <property type="match status" value="1"/>
</dbReference>
<name>A0A2V1MZW0_9LACO</name>
<keyword evidence="4" id="KW-0238">DNA-binding</keyword>
<evidence type="ECO:0000256" key="1">
    <source>
        <dbReference type="ARBA" id="ARBA00023015"/>
    </source>
</evidence>
<organism evidence="4 5">
    <name type="scientific">Levilactobacillus bambusae</name>
    <dbReference type="NCBI Taxonomy" id="2024736"/>
    <lineage>
        <taxon>Bacteria</taxon>
        <taxon>Bacillati</taxon>
        <taxon>Bacillota</taxon>
        <taxon>Bacilli</taxon>
        <taxon>Lactobacillales</taxon>
        <taxon>Lactobacillaceae</taxon>
        <taxon>Levilactobacillus</taxon>
    </lineage>
</organism>
<evidence type="ECO:0000313" key="4">
    <source>
        <dbReference type="EMBL" id="PWG00303.1"/>
    </source>
</evidence>
<dbReference type="PIRSF" id="PIRSF016838">
    <property type="entry name" value="PafC"/>
    <property type="match status" value="1"/>
</dbReference>
<dbReference type="InterPro" id="IPR001034">
    <property type="entry name" value="DeoR_HTH"/>
</dbReference>
<proteinExistence type="predicted"/>
<dbReference type="InterPro" id="IPR051534">
    <property type="entry name" value="CBASS_pafABC_assoc_protein"/>
</dbReference>
<sequence length="303" mass="34910">MKINRLVGILSVLLQENETTAVKLAQKFEVSQRTIYRDIDSLAEAGIPIYTTRGSGGGIRIIDDYRIDRTLLTSKEMQGILTGLRGIDSVSGSHYYRQLMEKIQAGSSELINGQENILIDLASWYQPTLVPKFQLIQNAIETNQKISFAYFAQAGKSQRQVEPYYLVFKWSNWYLWGWSTEKQDFRLFKLMRISQLKLMDEIFQPRPAPIPDPAVRKTQTNHIKFKALFNNKVAWRVVEEFGTDNLAKQTDGRLLLQGDYSNSESLYQWLLTFGNDVEILEPQSIKIELLQTAKKILQLYEAN</sequence>
<keyword evidence="2" id="KW-0804">Transcription</keyword>
<reference evidence="4 5" key="1">
    <citation type="journal article" date="2018" name="Int. J. Syst. Evol. Microbiol.">
        <title>Lactobacillus bambusae sp. nov., isolated from a traditional fermented Ma-bamboo shoots of Taiwan.</title>
        <authorList>
            <person name="Wang L.-T."/>
        </authorList>
    </citation>
    <scope>NUCLEOTIDE SEQUENCE [LARGE SCALE GENOMIC DNA]</scope>
    <source>
        <strain evidence="4 5">BS-W1</strain>
    </source>
</reference>
<dbReference type="InterPro" id="IPR057727">
    <property type="entry name" value="WCX_dom"/>
</dbReference>
<evidence type="ECO:0000259" key="3">
    <source>
        <dbReference type="PROSITE" id="PS51000"/>
    </source>
</evidence>
<dbReference type="GO" id="GO:0003700">
    <property type="term" value="F:DNA-binding transcription factor activity"/>
    <property type="evidence" value="ECO:0007669"/>
    <property type="project" value="InterPro"/>
</dbReference>
<dbReference type="Proteomes" id="UP000245080">
    <property type="component" value="Unassembled WGS sequence"/>
</dbReference>
<dbReference type="AlphaFoldDB" id="A0A2V1MZW0"/>
<dbReference type="Pfam" id="PF13280">
    <property type="entry name" value="WYL"/>
    <property type="match status" value="1"/>
</dbReference>
<gene>
    <name evidence="4" type="ORF">DCM90_05065</name>
</gene>
<keyword evidence="5" id="KW-1185">Reference proteome</keyword>
<protein>
    <submittedName>
        <fullName evidence="4">DNA-binding transcriptional regulator</fullName>
    </submittedName>
</protein>
<dbReference type="Pfam" id="PF08279">
    <property type="entry name" value="HTH_11"/>
    <property type="match status" value="1"/>
</dbReference>
<evidence type="ECO:0000313" key="5">
    <source>
        <dbReference type="Proteomes" id="UP000245080"/>
    </source>
</evidence>
<dbReference type="InterPro" id="IPR026881">
    <property type="entry name" value="WYL_dom"/>
</dbReference>
<dbReference type="InterPro" id="IPR013196">
    <property type="entry name" value="HTH_11"/>
</dbReference>
<dbReference type="InterPro" id="IPR036388">
    <property type="entry name" value="WH-like_DNA-bd_sf"/>
</dbReference>
<dbReference type="PANTHER" id="PTHR34580:SF1">
    <property type="entry name" value="PROTEIN PAFC"/>
    <property type="match status" value="1"/>
</dbReference>
<comment type="caution">
    <text evidence="4">The sequence shown here is derived from an EMBL/GenBank/DDBJ whole genome shotgun (WGS) entry which is preliminary data.</text>
</comment>
<dbReference type="InterPro" id="IPR036390">
    <property type="entry name" value="WH_DNA-bd_sf"/>
</dbReference>
<feature type="domain" description="HTH deoR-type" evidence="3">
    <location>
        <begin position="2"/>
        <end position="60"/>
    </location>
</feature>
<accession>A0A2V1MZW0</accession>